<name>A0A7I8VMG3_9ANNE</name>
<dbReference type="OrthoDB" id="6045564at2759"/>
<keyword evidence="1" id="KW-1133">Transmembrane helix</keyword>
<organism evidence="3 4">
    <name type="scientific">Dimorphilus gyrociliatus</name>
    <dbReference type="NCBI Taxonomy" id="2664684"/>
    <lineage>
        <taxon>Eukaryota</taxon>
        <taxon>Metazoa</taxon>
        <taxon>Spiralia</taxon>
        <taxon>Lophotrochozoa</taxon>
        <taxon>Annelida</taxon>
        <taxon>Polychaeta</taxon>
        <taxon>Polychaeta incertae sedis</taxon>
        <taxon>Dinophilidae</taxon>
        <taxon>Dimorphilus</taxon>
    </lineage>
</organism>
<dbReference type="Gene3D" id="2.60.120.740">
    <property type="match status" value="1"/>
</dbReference>
<dbReference type="CDD" id="cd22823">
    <property type="entry name" value="Gal_Rha_Lectin"/>
    <property type="match status" value="1"/>
</dbReference>
<evidence type="ECO:0000313" key="3">
    <source>
        <dbReference type="EMBL" id="CAD5117474.1"/>
    </source>
</evidence>
<proteinExistence type="predicted"/>
<dbReference type="InterPro" id="IPR043159">
    <property type="entry name" value="Lectin_gal-bd_sf"/>
</dbReference>
<dbReference type="AlphaFoldDB" id="A0A7I8VMG3"/>
<dbReference type="Proteomes" id="UP000549394">
    <property type="component" value="Unassembled WGS sequence"/>
</dbReference>
<dbReference type="InterPro" id="IPR000922">
    <property type="entry name" value="Lectin_gal-bd_dom"/>
</dbReference>
<reference evidence="3 4" key="1">
    <citation type="submission" date="2020-08" db="EMBL/GenBank/DDBJ databases">
        <authorList>
            <person name="Hejnol A."/>
        </authorList>
    </citation>
    <scope>NUCLEOTIDE SEQUENCE [LARGE SCALE GENOMIC DNA]</scope>
</reference>
<keyword evidence="4" id="KW-1185">Reference proteome</keyword>
<sequence>MRSTTIYSTFYFIYSSIISADLKTETVCQVNEFKADCLEDETIIIKKALWGRMKKGHCIERTLGWVNCSSNIIDYLDKKCSGKKRCSFLVPNEDLDNIDPCNSIDLKNYLEVEYVCIKERKLPCRISRRLSSSAPSAVLFPNTSCSSQIQAKEGQRIRVKIYGISVPYDVSLDIWEAGRSVKKFEFRNNKVTRYSYESESSRLNISLTNFHTHRFDEERIFVTYDYIGCPHLYFAEKNIQVKILHDSVTAEITCRADGHIYKHTCVGHKWIGPTVNCNPTSPKNNADGASQLSMPHGISMALTVIIALAIAFLLPALVLLLLRRRLAKKKKKSRRIPTEDIYDKYNNVAVLGTRKCCKFENENEDIPPDILGDGQTNLSLIKPYRNASAVYYSQVPNYDRSLYFTNHN</sequence>
<dbReference type="GO" id="GO:0030246">
    <property type="term" value="F:carbohydrate binding"/>
    <property type="evidence" value="ECO:0007669"/>
    <property type="project" value="InterPro"/>
</dbReference>
<evidence type="ECO:0000313" key="4">
    <source>
        <dbReference type="Proteomes" id="UP000549394"/>
    </source>
</evidence>
<dbReference type="EMBL" id="CAJFCJ010000007">
    <property type="protein sequence ID" value="CAD5117474.1"/>
    <property type="molecule type" value="Genomic_DNA"/>
</dbReference>
<evidence type="ECO:0000256" key="1">
    <source>
        <dbReference type="SAM" id="Phobius"/>
    </source>
</evidence>
<dbReference type="PROSITE" id="PS50228">
    <property type="entry name" value="SUEL_LECTIN"/>
    <property type="match status" value="1"/>
</dbReference>
<keyword evidence="1" id="KW-0472">Membrane</keyword>
<gene>
    <name evidence="3" type="ORF">DGYR_LOCUS5998</name>
</gene>
<keyword evidence="1" id="KW-0812">Transmembrane</keyword>
<dbReference type="Pfam" id="PF02140">
    <property type="entry name" value="SUEL_Lectin"/>
    <property type="match status" value="1"/>
</dbReference>
<dbReference type="PANTHER" id="PTHR46780">
    <property type="entry name" value="PROTEIN EVA-1"/>
    <property type="match status" value="1"/>
</dbReference>
<feature type="transmembrane region" description="Helical" evidence="1">
    <location>
        <begin position="300"/>
        <end position="322"/>
    </location>
</feature>
<accession>A0A7I8VMG3</accession>
<feature type="domain" description="SUEL-type lectin" evidence="2">
    <location>
        <begin position="27"/>
        <end position="117"/>
    </location>
</feature>
<protein>
    <submittedName>
        <fullName evidence="3">DgyrCDS6239</fullName>
    </submittedName>
</protein>
<comment type="caution">
    <text evidence="3">The sequence shown here is derived from an EMBL/GenBank/DDBJ whole genome shotgun (WGS) entry which is preliminary data.</text>
</comment>
<evidence type="ECO:0000259" key="2">
    <source>
        <dbReference type="PROSITE" id="PS50228"/>
    </source>
</evidence>